<comment type="subcellular location">
    <subcellularLocation>
        <location evidence="1 10">Endoplasmic reticulum membrane</location>
        <topology evidence="1 10">Multi-pass membrane protein</topology>
    </subcellularLocation>
</comment>
<evidence type="ECO:0000256" key="4">
    <source>
        <dbReference type="ARBA" id="ARBA00022679"/>
    </source>
</evidence>
<dbReference type="EMBL" id="CATNWA010015314">
    <property type="protein sequence ID" value="CAI9581830.1"/>
    <property type="molecule type" value="Genomic_DNA"/>
</dbReference>
<evidence type="ECO:0000256" key="1">
    <source>
        <dbReference type="ARBA" id="ARBA00004477"/>
    </source>
</evidence>
<keyword evidence="6 10" id="KW-0256">Endoplasmic reticulum</keyword>
<organism evidence="11 12">
    <name type="scientific">Staurois parvus</name>
    <dbReference type="NCBI Taxonomy" id="386267"/>
    <lineage>
        <taxon>Eukaryota</taxon>
        <taxon>Metazoa</taxon>
        <taxon>Chordata</taxon>
        <taxon>Craniata</taxon>
        <taxon>Vertebrata</taxon>
        <taxon>Euteleostomi</taxon>
        <taxon>Amphibia</taxon>
        <taxon>Batrachia</taxon>
        <taxon>Anura</taxon>
        <taxon>Neobatrachia</taxon>
        <taxon>Ranoidea</taxon>
        <taxon>Ranidae</taxon>
        <taxon>Staurois</taxon>
    </lineage>
</organism>
<comment type="pathway">
    <text evidence="2 10">Protein modification; protein glycosylation.</text>
</comment>
<reference evidence="11" key="1">
    <citation type="submission" date="2023-05" db="EMBL/GenBank/DDBJ databases">
        <authorList>
            <person name="Stuckert A."/>
        </authorList>
    </citation>
    <scope>NUCLEOTIDE SEQUENCE</scope>
</reference>
<evidence type="ECO:0000313" key="11">
    <source>
        <dbReference type="EMBL" id="CAI9581830.1"/>
    </source>
</evidence>
<evidence type="ECO:0000313" key="12">
    <source>
        <dbReference type="Proteomes" id="UP001162483"/>
    </source>
</evidence>
<feature type="transmembrane region" description="Helical" evidence="10">
    <location>
        <begin position="253"/>
        <end position="270"/>
    </location>
</feature>
<feature type="transmembrane region" description="Helical" evidence="10">
    <location>
        <begin position="308"/>
        <end position="327"/>
    </location>
</feature>
<feature type="transmembrane region" description="Helical" evidence="10">
    <location>
        <begin position="276"/>
        <end position="299"/>
    </location>
</feature>
<proteinExistence type="predicted"/>
<keyword evidence="5 10" id="KW-0812">Transmembrane</keyword>
<evidence type="ECO:0000256" key="10">
    <source>
        <dbReference type="RuleBase" id="RU364047"/>
    </source>
</evidence>
<evidence type="ECO:0000256" key="8">
    <source>
        <dbReference type="ARBA" id="ARBA00023136"/>
    </source>
</evidence>
<evidence type="ECO:0000256" key="3">
    <source>
        <dbReference type="ARBA" id="ARBA00022676"/>
    </source>
</evidence>
<evidence type="ECO:0000256" key="5">
    <source>
        <dbReference type="ARBA" id="ARBA00022692"/>
    </source>
</evidence>
<comment type="function">
    <text evidence="10">Dol-P-Man:Man(5)GlcNAc(2)-PP-Dol alpha-1,3-mannosyltransferase that operates in the biosynthetic pathway of dolichol-linked oligosaccharides, the glycan precursors employed in protein asparagine (N)-glycosylation. The assembly of dolichol-linked oligosaccharides begins on the cytosolic side of the endoplasmic reticulum membrane and finishes in its lumen. The sequential addition of sugars to dolichol pyrophosphate produces dolichol-linked oligosaccharides containing fourteen sugars, including two GlcNAcs, nine mannoses and three glucoses. Once assembled, the oligosaccharide is transferred from the lipid to nascent proteins by oligosaccharyltransferases. In the lumen of the endoplasmic reticulum, adds the first dolichyl beta-D-mannosyl phosphate derived mannose in an alpha-1,3 linkage to Man(5)GlcNAc(2)-PP-dolichol to produce Man(6)GlcNAc(2)-PP-dolichol.</text>
</comment>
<dbReference type="EC" id="2.4.1.258" evidence="10"/>
<feature type="transmembrane region" description="Helical" evidence="10">
    <location>
        <begin position="202"/>
        <end position="222"/>
    </location>
</feature>
<dbReference type="InterPro" id="IPR007873">
    <property type="entry name" value="Glycosyltransferase_ALG3"/>
</dbReference>
<evidence type="ECO:0000256" key="9">
    <source>
        <dbReference type="ARBA" id="ARBA00049506"/>
    </source>
</evidence>
<feature type="transmembrane region" description="Helical" evidence="10">
    <location>
        <begin position="174"/>
        <end position="190"/>
    </location>
</feature>
<feature type="non-terminal residue" evidence="11">
    <location>
        <position position="1"/>
    </location>
</feature>
<feature type="transmembrane region" description="Helical" evidence="10">
    <location>
        <begin position="364"/>
        <end position="385"/>
    </location>
</feature>
<accession>A0ABN9EAA3</accession>
<protein>
    <recommendedName>
        <fullName evidence="10">Dol-P-Man:Man(5)GlcNAc(2)-PP-Dol alpha-1,3-mannosyltransferase</fullName>
        <ecNumber evidence="10">2.4.1.258</ecNumber>
    </recommendedName>
    <alternativeName>
        <fullName evidence="10">Dol-P-Man-dependent alpha(1-3)-mannosyltransferase</fullName>
    </alternativeName>
</protein>
<sequence length="519" mass="58798">AGHVQLPPASAIVIGGRGRGLYTAVAGDTCAVYTRGSPGGTAYVIVRGGSPQAHRSGLSPPSLEHSFLFPARPVSVQMSPAVGVRRRGGPPGVRSSLVDSLRRYRENYRLVLTDPRYTAVLGVCLCLLELGVTHWVIQRVPYTEIDWRAYMDEVEGVLNGTYDYTKLQGETGPLVYPAGFVYIFSALYYITEQGSNIRLAQYIFAVLYLLTLYLVFRIYIITKKVPPYVFFFMCCASYRVHSIFLLRLFNDPVAMVILFLSINLLLQDRWSWGCFFYSLAVSVKMNILLLAPGLLYLLLCRFGLLRTILKLCICAILQVILALPFLLENPTGYLIRSFDFGRQFLFQWTVNWRFLPEHVFQHRAFHLTLLTAHLTGLALFCFYRWHRSGQSLLTLLKDPAQRKPRSHQLSANQIIFVLFSSNFLGITFSRSLHYQFYVWYFHTLPYLLWCTNTSILPGLAKILILGLIELSWNTFPSTSVSSGALHICHGAILLHLWLGGPPDETSPSESTRTPRKKKD</sequence>
<keyword evidence="3 10" id="KW-0328">Glycosyltransferase</keyword>
<keyword evidence="8 10" id="KW-0472">Membrane</keyword>
<dbReference type="Proteomes" id="UP001162483">
    <property type="component" value="Unassembled WGS sequence"/>
</dbReference>
<evidence type="ECO:0000256" key="7">
    <source>
        <dbReference type="ARBA" id="ARBA00022989"/>
    </source>
</evidence>
<name>A0ABN9EAA3_9NEOB</name>
<evidence type="ECO:0000256" key="2">
    <source>
        <dbReference type="ARBA" id="ARBA00004922"/>
    </source>
</evidence>
<comment type="catalytic activity">
    <reaction evidence="9 10">
        <text>an alpha-D-Man-(1-&gt;2)-alpha-D-Man-(1-&gt;2)-alpha-D-Man-(1-&gt;3)-[alpha-D-Man-(1-&gt;6)]-beta-D-Man-(1-&gt;4)-beta-D-GlcNAc-(1-&gt;4)-alpha-D-GlcNAc-diphospho-di-trans,poly-cis-dolichol + a di-trans,poly-cis-dolichyl beta-D-mannosyl phosphate = an alpha-D-Man-(1-&gt;2)-alpha-D-Man-(1-&gt;2)-alpha-D-Man-(1-&gt;3)-[alpha-D-Man-(1-&gt;3)-alpha-D-Man-(1-&gt;6)]-beta-D-Man-(1-&gt;4)-beta-D-GlcNAc-(1-&gt;4)-alpha-D-GlcNAc-diphospho-di-trans,poly-cis-dolichol + a di-trans,poly-cis-dolichyl phosphate + H(+)</text>
        <dbReference type="Rhea" id="RHEA:29527"/>
        <dbReference type="Rhea" id="RHEA-COMP:19498"/>
        <dbReference type="Rhea" id="RHEA-COMP:19501"/>
        <dbReference type="Rhea" id="RHEA-COMP:19516"/>
        <dbReference type="Rhea" id="RHEA-COMP:19517"/>
        <dbReference type="ChEBI" id="CHEBI:15378"/>
        <dbReference type="ChEBI" id="CHEBI:57683"/>
        <dbReference type="ChEBI" id="CHEBI:58211"/>
        <dbReference type="ChEBI" id="CHEBI:132515"/>
        <dbReference type="ChEBI" id="CHEBI:132516"/>
        <dbReference type="EC" id="2.4.1.258"/>
    </reaction>
    <physiologicalReaction direction="left-to-right" evidence="9 10">
        <dbReference type="Rhea" id="RHEA:29528"/>
    </physiologicalReaction>
</comment>
<feature type="transmembrane region" description="Helical" evidence="10">
    <location>
        <begin position="446"/>
        <end position="468"/>
    </location>
</feature>
<comment type="caution">
    <text evidence="11">The sequence shown here is derived from an EMBL/GenBank/DDBJ whole genome shotgun (WGS) entry which is preliminary data.</text>
</comment>
<dbReference type="Pfam" id="PF05208">
    <property type="entry name" value="ALG3"/>
    <property type="match status" value="1"/>
</dbReference>
<feature type="transmembrane region" description="Helical" evidence="10">
    <location>
        <begin position="406"/>
        <end position="426"/>
    </location>
</feature>
<gene>
    <name evidence="11" type="ORF">SPARVUS_LOCUS9558465</name>
</gene>
<keyword evidence="12" id="KW-1185">Reference proteome</keyword>
<evidence type="ECO:0000256" key="6">
    <source>
        <dbReference type="ARBA" id="ARBA00022824"/>
    </source>
</evidence>
<dbReference type="PANTHER" id="PTHR12646:SF0">
    <property type="entry name" value="DOL-P-MAN:MAN(5)GLCNAC(2)-PP-DOL ALPHA-1,3-MANNOSYLTRANSFERASE"/>
    <property type="match status" value="1"/>
</dbReference>
<dbReference type="PANTHER" id="PTHR12646">
    <property type="entry name" value="NOT56 - RELATED"/>
    <property type="match status" value="1"/>
</dbReference>
<keyword evidence="4 10" id="KW-0808">Transferase</keyword>
<keyword evidence="7 10" id="KW-1133">Transmembrane helix</keyword>